<sequence>MKFTSSQSELNLSRLKKASLGFAFGSALGAVIAMGTTSEDWNPYQKWFYGSSMASIGGIAGLAVDGVTGSTERLKASIKRNKHDILGQSLINRDLTPTAFLQEYIKLVYSDLSASNLEYRDKQWLIEKVIPRVLRVIPEFYRYSPEYMKTLLEDLYSFLKEEAYQPINVGVGQPILLIQKLFNPQLEIRIAAATSTRWFEQYNLVFHNRESYPQRPALEKATSPTVEPPIPLERTEEEIALEEEEI</sequence>
<dbReference type="AlphaFoldDB" id="A0A552E4Z7"/>
<name>A0A552E4Z7_MICAE</name>
<dbReference type="Proteomes" id="UP000319313">
    <property type="component" value="Unassembled WGS sequence"/>
</dbReference>
<evidence type="ECO:0000256" key="1">
    <source>
        <dbReference type="SAM" id="MobiDB-lite"/>
    </source>
</evidence>
<reference evidence="2 3" key="1">
    <citation type="submission" date="2019-01" db="EMBL/GenBank/DDBJ databases">
        <title>Coherence of Microcystis species and biogeography revealed through population genomics.</title>
        <authorList>
            <person name="Perez-Carrascal O.M."/>
            <person name="Terrat Y."/>
            <person name="Giani A."/>
            <person name="Fortin N."/>
            <person name="Tromas N."/>
            <person name="Shapiro B.J."/>
        </authorList>
    </citation>
    <scope>NUCLEOTIDE SEQUENCE [LARGE SCALE GENOMIC DNA]</scope>
    <source>
        <strain evidence="2">Ma_SC_T_19800800_S464</strain>
    </source>
</reference>
<protein>
    <submittedName>
        <fullName evidence="2">Uncharacterized protein</fullName>
    </submittedName>
</protein>
<evidence type="ECO:0000313" key="3">
    <source>
        <dbReference type="Proteomes" id="UP000319313"/>
    </source>
</evidence>
<feature type="compositionally biased region" description="Acidic residues" evidence="1">
    <location>
        <begin position="235"/>
        <end position="246"/>
    </location>
</feature>
<dbReference type="EMBL" id="SFBL01000019">
    <property type="protein sequence ID" value="TRU29516.1"/>
    <property type="molecule type" value="Genomic_DNA"/>
</dbReference>
<evidence type="ECO:0000313" key="2">
    <source>
        <dbReference type="EMBL" id="TRU29516.1"/>
    </source>
</evidence>
<accession>A0A552E4Z7</accession>
<feature type="region of interest" description="Disordered" evidence="1">
    <location>
        <begin position="216"/>
        <end position="246"/>
    </location>
</feature>
<gene>
    <name evidence="2" type="ORF">EWV81_02430</name>
</gene>
<proteinExistence type="predicted"/>
<organism evidence="2 3">
    <name type="scientific">Microcystis aeruginosa Ma_SC_T_19800800_S464</name>
    <dbReference type="NCBI Taxonomy" id="2486257"/>
    <lineage>
        <taxon>Bacteria</taxon>
        <taxon>Bacillati</taxon>
        <taxon>Cyanobacteriota</taxon>
        <taxon>Cyanophyceae</taxon>
        <taxon>Oscillatoriophycideae</taxon>
        <taxon>Chroococcales</taxon>
        <taxon>Microcystaceae</taxon>
        <taxon>Microcystis</taxon>
    </lineage>
</organism>
<comment type="caution">
    <text evidence="2">The sequence shown here is derived from an EMBL/GenBank/DDBJ whole genome shotgun (WGS) entry which is preliminary data.</text>
</comment>